<comment type="cofactor">
    <cofactor evidence="2">
        <name>Mg(2+)</name>
        <dbReference type="ChEBI" id="CHEBI:18420"/>
    </cofactor>
</comment>
<feature type="binding site" evidence="2">
    <location>
        <begin position="110"/>
        <end position="111"/>
    </location>
    <ligand>
        <name>UDP-N-acetyl-alpha-D-muramoyl-L-alanyl-D-glutamate</name>
        <dbReference type="ChEBI" id="CHEBI:83900"/>
    </ligand>
</feature>
<comment type="similarity">
    <text evidence="1 2">Belongs to the MurCDEF family. MurE subfamily.</text>
</comment>
<dbReference type="GO" id="GO:0071555">
    <property type="term" value="P:cell wall organization"/>
    <property type="evidence" value="ECO:0007669"/>
    <property type="project" value="UniProtKB-KW"/>
</dbReference>
<feature type="binding site" evidence="2">
    <location>
        <position position="404"/>
    </location>
    <ligand>
        <name>meso-2,6-diaminopimelate</name>
        <dbReference type="ChEBI" id="CHEBI:57791"/>
    </ligand>
</feature>
<comment type="caution">
    <text evidence="2">Lacks conserved residue(s) required for the propagation of feature annotation.</text>
</comment>
<dbReference type="EMBL" id="FAVB01000002">
    <property type="protein sequence ID" value="CUU80628.1"/>
    <property type="molecule type" value="Genomic_DNA"/>
</dbReference>
<dbReference type="InterPro" id="IPR036615">
    <property type="entry name" value="Mur_ligase_C_dom_sf"/>
</dbReference>
<reference evidence="6 7" key="1">
    <citation type="submission" date="2015-11" db="EMBL/GenBank/DDBJ databases">
        <authorList>
            <consortium name="Pathogen Informatics"/>
        </authorList>
    </citation>
    <scope>NUCLEOTIDE SEQUENCE [LARGE SCALE GENOMIC DNA]</scope>
    <source>
        <strain evidence="6 7">006A-0059</strain>
    </source>
</reference>
<dbReference type="NCBIfam" id="TIGR01085">
    <property type="entry name" value="murE"/>
    <property type="match status" value="1"/>
</dbReference>
<dbReference type="EC" id="6.3.2.13" evidence="2"/>
<dbReference type="GO" id="GO:0008765">
    <property type="term" value="F:UDP-N-acetylmuramoylalanyl-D-glutamate-2,6-diaminopimelate ligase activity"/>
    <property type="evidence" value="ECO:0007669"/>
    <property type="project" value="UniProtKB-UniRule"/>
</dbReference>
<proteinExistence type="inferred from homology"/>
<comment type="function">
    <text evidence="2">Catalyzes the addition of meso-diaminopimelic acid to the nucleotide precursor UDP-N-acetylmuramoyl-L-alanyl-D-glutamate (UMAG) in the biosynthesis of bacterial cell-wall peptidoglycan.</text>
</comment>
<dbReference type="PANTHER" id="PTHR23135:SF4">
    <property type="entry name" value="UDP-N-ACETYLMURAMOYL-L-ALANYL-D-GLUTAMATE--2,6-DIAMINOPIMELATE LIGASE MURE HOMOLOG, CHLOROPLASTIC"/>
    <property type="match status" value="1"/>
</dbReference>
<evidence type="ECO:0000259" key="4">
    <source>
        <dbReference type="Pfam" id="PF02875"/>
    </source>
</evidence>
<feature type="binding site" evidence="2">
    <location>
        <begin position="349"/>
        <end position="352"/>
    </location>
    <ligand>
        <name>meso-2,6-diaminopimelate</name>
        <dbReference type="ChEBI" id="CHEBI:57791"/>
    </ligand>
</feature>
<dbReference type="AlphaFoldDB" id="A0A0S4S337"/>
<evidence type="ECO:0000256" key="1">
    <source>
        <dbReference type="ARBA" id="ARBA00005898"/>
    </source>
</evidence>
<dbReference type="NCBIfam" id="NF001126">
    <property type="entry name" value="PRK00139.1-4"/>
    <property type="match status" value="1"/>
</dbReference>
<evidence type="ECO:0000313" key="6">
    <source>
        <dbReference type="EMBL" id="CUU80628.1"/>
    </source>
</evidence>
<feature type="binding site" evidence="2">
    <location>
        <position position="137"/>
    </location>
    <ligand>
        <name>UDP-N-acetyl-alpha-D-muramoyl-L-alanyl-D-glutamate</name>
        <dbReference type="ChEBI" id="CHEBI:83900"/>
    </ligand>
</feature>
<dbReference type="InterPro" id="IPR005761">
    <property type="entry name" value="UDP-N-AcMur-Glu-dNH2Pim_ligase"/>
</dbReference>
<protein>
    <recommendedName>
        <fullName evidence="2">UDP-N-acetylmuramoyl-L-alanyl-D-glutamate--2,6-diaminopimelate ligase</fullName>
        <ecNumber evidence="2">6.3.2.13</ecNumber>
    </recommendedName>
    <alternativeName>
        <fullName evidence="2">Meso-A2pm-adding enzyme</fullName>
    </alternativeName>
    <alternativeName>
        <fullName evidence="2">Meso-diaminopimelate-adding enzyme</fullName>
    </alternativeName>
    <alternativeName>
        <fullName evidence="2">UDP-MurNAc-L-Ala-D-Glu:meso-diaminopimelate ligase</fullName>
    </alternativeName>
    <alternativeName>
        <fullName evidence="2">UDP-MurNAc-tripeptide synthetase</fullName>
    </alternativeName>
    <alternativeName>
        <fullName evidence="2">UDP-N-acetylmuramyl-tripeptide synthetase</fullName>
    </alternativeName>
</protein>
<keyword evidence="2 6" id="KW-0436">Ligase</keyword>
<dbReference type="SUPFAM" id="SSF53244">
    <property type="entry name" value="MurD-like peptide ligases, peptide-binding domain"/>
    <property type="match status" value="1"/>
</dbReference>
<dbReference type="Pfam" id="PF02875">
    <property type="entry name" value="Mur_ligase_C"/>
    <property type="match status" value="1"/>
</dbReference>
<dbReference type="UniPathway" id="UPA00219"/>
<dbReference type="SUPFAM" id="SSF53623">
    <property type="entry name" value="MurD-like peptide ligases, catalytic domain"/>
    <property type="match status" value="1"/>
</dbReference>
<dbReference type="GO" id="GO:0005524">
    <property type="term" value="F:ATP binding"/>
    <property type="evidence" value="ECO:0007669"/>
    <property type="project" value="UniProtKB-UniRule"/>
</dbReference>
<dbReference type="InterPro" id="IPR013221">
    <property type="entry name" value="Mur_ligase_cen"/>
</dbReference>
<keyword evidence="2" id="KW-0067">ATP-binding</keyword>
<keyword evidence="2" id="KW-0460">Magnesium</keyword>
<evidence type="ECO:0000313" key="7">
    <source>
        <dbReference type="Proteomes" id="UP000052237"/>
    </source>
</evidence>
<feature type="binding site" evidence="2">
    <location>
        <begin position="67"/>
        <end position="73"/>
    </location>
    <ligand>
        <name>ATP</name>
        <dbReference type="ChEBI" id="CHEBI:30616"/>
    </ligand>
</feature>
<evidence type="ECO:0000256" key="3">
    <source>
        <dbReference type="RuleBase" id="RU004135"/>
    </source>
</evidence>
<dbReference type="Gene3D" id="3.40.1190.10">
    <property type="entry name" value="Mur-like, catalytic domain"/>
    <property type="match status" value="1"/>
</dbReference>
<dbReference type="GO" id="GO:0009252">
    <property type="term" value="P:peptidoglycan biosynthetic process"/>
    <property type="evidence" value="ECO:0007669"/>
    <property type="project" value="UniProtKB-UniRule"/>
</dbReference>
<keyword evidence="2" id="KW-0547">Nucleotide-binding</keyword>
<keyword evidence="2 3" id="KW-0961">Cell wall biogenesis/degradation</keyword>
<feature type="binding site" evidence="2">
    <location>
        <position position="145"/>
    </location>
    <ligand>
        <name>UDP-N-acetyl-alpha-D-muramoyl-L-alanyl-D-glutamate</name>
        <dbReference type="ChEBI" id="CHEBI:83900"/>
    </ligand>
</feature>
<accession>A0A0S4S337</accession>
<dbReference type="Pfam" id="PF08245">
    <property type="entry name" value="Mur_ligase_M"/>
    <property type="match status" value="1"/>
</dbReference>
<keyword evidence="7" id="KW-1185">Reference proteome</keyword>
<dbReference type="InterPro" id="IPR004101">
    <property type="entry name" value="Mur_ligase_C"/>
</dbReference>
<dbReference type="GO" id="GO:0000287">
    <property type="term" value="F:magnesium ion binding"/>
    <property type="evidence" value="ECO:0007669"/>
    <property type="project" value="UniProtKB-UniRule"/>
</dbReference>
<evidence type="ECO:0000256" key="2">
    <source>
        <dbReference type="HAMAP-Rule" id="MF_00208"/>
    </source>
</evidence>
<sequence length="434" mass="47559">MKITLKNGNFITDNSKDCTFGCYFALSNSNAKFENVAKSLGAKIITPKEAKTLLGLDDSIKLVGITGTNGKTTTASAIYETLLNLGFKAGISGTRGAFINGKQIADKGLTTSQILETLNYLKLAKEAGCEYFVMEVSSHAIAQDRIEGLKFALKIFTNLSQDHLDFHKTIEEYARVKSSFFKDITPKLINGDDKNLSYDKINSMTYGFTSDATFYAFDYSLKGGINATIKTNGEEIKFQSSLQGKFNLYNLLCAFGALKFLTKKSSDDISKALSKFSGAPGRVEIVSRNPLVIVDFAHTPDGIEKVLDALKDEELIVVFGAGGDRDKTKRPVMGQIVQKYAKIAIVTSDNPRSEEPSSIIEDIVSKIELGDNIIKEVDRKKAINLALNLAKNGEAVVILGKGDEPYQEIKSVKYPFSDKDVVRDILNLNNKGNI</sequence>
<keyword evidence="2 3" id="KW-0131">Cell cycle</keyword>
<comment type="PTM">
    <text evidence="2">Carboxylation is probably crucial for Mg(2+) binding and, consequently, for the gamma-phosphate positioning of ATP.</text>
</comment>
<dbReference type="Gene3D" id="3.90.190.20">
    <property type="entry name" value="Mur ligase, C-terminal domain"/>
    <property type="match status" value="1"/>
</dbReference>
<comment type="subcellular location">
    <subcellularLocation>
        <location evidence="2 3">Cytoplasm</location>
    </subcellularLocation>
</comment>
<keyword evidence="2 3" id="KW-0573">Peptidoglycan synthesis</keyword>
<dbReference type="Proteomes" id="UP000052237">
    <property type="component" value="Unassembled WGS sequence"/>
</dbReference>
<dbReference type="InterPro" id="IPR036565">
    <property type="entry name" value="Mur-like_cat_sf"/>
</dbReference>
<feature type="binding site" evidence="2">
    <location>
        <position position="325"/>
    </location>
    <ligand>
        <name>meso-2,6-diaminopimelate</name>
        <dbReference type="ChEBI" id="CHEBI:57791"/>
    </ligand>
</feature>
<keyword evidence="2 3" id="KW-0133">Cell shape</keyword>
<feature type="short sequence motif" description="Meso-diaminopimelate recognition motif" evidence="2">
    <location>
        <begin position="349"/>
        <end position="352"/>
    </location>
</feature>
<gene>
    <name evidence="2 6" type="primary">murE</name>
    <name evidence="6" type="ORF">ERS686654_01197</name>
</gene>
<feature type="binding site" evidence="2">
    <location>
        <position position="15"/>
    </location>
    <ligand>
        <name>UDP-N-acetyl-alpha-D-muramoyl-L-alanyl-D-glutamate</name>
        <dbReference type="ChEBI" id="CHEBI:83900"/>
    </ligand>
</feature>
<comment type="caution">
    <text evidence="6">The sequence shown here is derived from an EMBL/GenBank/DDBJ whole genome shotgun (WGS) entry which is preliminary data.</text>
</comment>
<dbReference type="RefSeq" id="WP_059435164.1">
    <property type="nucleotide sequence ID" value="NZ_FAVB01000002.1"/>
</dbReference>
<feature type="domain" description="Mur ligase central" evidence="5">
    <location>
        <begin position="65"/>
        <end position="257"/>
    </location>
</feature>
<feature type="binding site" evidence="2">
    <location>
        <position position="143"/>
    </location>
    <ligand>
        <name>UDP-N-acetyl-alpha-D-muramoyl-L-alanyl-D-glutamate</name>
        <dbReference type="ChEBI" id="CHEBI:83900"/>
    </ligand>
</feature>
<dbReference type="GO" id="GO:0005737">
    <property type="term" value="C:cytoplasm"/>
    <property type="evidence" value="ECO:0007669"/>
    <property type="project" value="UniProtKB-SubCell"/>
</dbReference>
<name>A0A0S4S337_CAMHY</name>
<dbReference type="HAMAP" id="MF_00208">
    <property type="entry name" value="MurE"/>
    <property type="match status" value="1"/>
</dbReference>
<feature type="binding site" evidence="2">
    <location>
        <position position="400"/>
    </location>
    <ligand>
        <name>meso-2,6-diaminopimelate</name>
        <dbReference type="ChEBI" id="CHEBI:57791"/>
    </ligand>
</feature>
<evidence type="ECO:0000259" key="5">
    <source>
        <dbReference type="Pfam" id="PF08245"/>
    </source>
</evidence>
<keyword evidence="2" id="KW-0963">Cytoplasm</keyword>
<comment type="catalytic activity">
    <reaction evidence="2">
        <text>UDP-N-acetyl-alpha-D-muramoyl-L-alanyl-D-glutamate + meso-2,6-diaminopimelate + ATP = UDP-N-acetyl-alpha-D-muramoyl-L-alanyl-gamma-D-glutamyl-meso-2,6-diaminopimelate + ADP + phosphate + H(+)</text>
        <dbReference type="Rhea" id="RHEA:23676"/>
        <dbReference type="ChEBI" id="CHEBI:15378"/>
        <dbReference type="ChEBI" id="CHEBI:30616"/>
        <dbReference type="ChEBI" id="CHEBI:43474"/>
        <dbReference type="ChEBI" id="CHEBI:57791"/>
        <dbReference type="ChEBI" id="CHEBI:83900"/>
        <dbReference type="ChEBI" id="CHEBI:83905"/>
        <dbReference type="ChEBI" id="CHEBI:456216"/>
        <dbReference type="EC" id="6.3.2.13"/>
    </reaction>
</comment>
<feature type="modified residue" description="N6-carboxylysine" evidence="2">
    <location>
        <position position="177"/>
    </location>
</feature>
<dbReference type="GO" id="GO:0051301">
    <property type="term" value="P:cell division"/>
    <property type="evidence" value="ECO:0007669"/>
    <property type="project" value="UniProtKB-KW"/>
</dbReference>
<keyword evidence="2 3" id="KW-0132">Cell division</keyword>
<feature type="domain" description="Mur ligase C-terminal" evidence="4">
    <location>
        <begin position="281"/>
        <end position="402"/>
    </location>
</feature>
<dbReference type="GO" id="GO:0008360">
    <property type="term" value="P:regulation of cell shape"/>
    <property type="evidence" value="ECO:0007669"/>
    <property type="project" value="UniProtKB-KW"/>
</dbReference>
<comment type="pathway">
    <text evidence="2 3">Cell wall biogenesis; peptidoglycan biosynthesis.</text>
</comment>
<organism evidence="6 7">
    <name type="scientific">Campylobacter hyointestinalis subsp. hyointestinalis</name>
    <dbReference type="NCBI Taxonomy" id="91352"/>
    <lineage>
        <taxon>Bacteria</taxon>
        <taxon>Pseudomonadati</taxon>
        <taxon>Campylobacterota</taxon>
        <taxon>Epsilonproteobacteria</taxon>
        <taxon>Campylobacterales</taxon>
        <taxon>Campylobacteraceae</taxon>
        <taxon>Campylobacter</taxon>
    </lineage>
</organism>
<dbReference type="PANTHER" id="PTHR23135">
    <property type="entry name" value="MUR LIGASE FAMILY MEMBER"/>
    <property type="match status" value="1"/>
</dbReference>